<evidence type="ECO:0000313" key="2">
    <source>
        <dbReference type="EMBL" id="CAG8550307.1"/>
    </source>
</evidence>
<keyword evidence="1" id="KW-0812">Transmembrane</keyword>
<accession>A0A9N9B2M9</accession>
<feature type="transmembrane region" description="Helical" evidence="1">
    <location>
        <begin position="12"/>
        <end position="34"/>
    </location>
</feature>
<dbReference type="EMBL" id="CAJVQA010002539">
    <property type="protein sequence ID" value="CAG8550307.1"/>
    <property type="molecule type" value="Genomic_DNA"/>
</dbReference>
<evidence type="ECO:0000256" key="1">
    <source>
        <dbReference type="SAM" id="Phobius"/>
    </source>
</evidence>
<keyword evidence="1" id="KW-0472">Membrane</keyword>
<evidence type="ECO:0000313" key="3">
    <source>
        <dbReference type="Proteomes" id="UP000789759"/>
    </source>
</evidence>
<feature type="transmembrane region" description="Helical" evidence="1">
    <location>
        <begin position="46"/>
        <end position="69"/>
    </location>
</feature>
<reference evidence="2" key="1">
    <citation type="submission" date="2021-06" db="EMBL/GenBank/DDBJ databases">
        <authorList>
            <person name="Kallberg Y."/>
            <person name="Tangrot J."/>
            <person name="Rosling A."/>
        </authorList>
    </citation>
    <scope>NUCLEOTIDE SEQUENCE</scope>
    <source>
        <strain evidence="2">FL966</strain>
    </source>
</reference>
<dbReference type="Proteomes" id="UP000789759">
    <property type="component" value="Unassembled WGS sequence"/>
</dbReference>
<organism evidence="2 3">
    <name type="scientific">Cetraspora pellucida</name>
    <dbReference type="NCBI Taxonomy" id="1433469"/>
    <lineage>
        <taxon>Eukaryota</taxon>
        <taxon>Fungi</taxon>
        <taxon>Fungi incertae sedis</taxon>
        <taxon>Mucoromycota</taxon>
        <taxon>Glomeromycotina</taxon>
        <taxon>Glomeromycetes</taxon>
        <taxon>Diversisporales</taxon>
        <taxon>Gigasporaceae</taxon>
        <taxon>Cetraspora</taxon>
    </lineage>
</organism>
<sequence>MEYHKDNSYIDRTFAIISSWFLAISLALTVYSFSLMISKLSVNKDIIIIIVVNVAVFLHEIIAPFQLIASSNCSEAQISNQTCADAPSLLYLAYRRCALVIVELDTPGCSLFHCCDRFDQDKDRKEILQDICWQKVLFAFDMLQLCSMCIYRIVGLKIEETPTYIYAELCSTAFTVFVMTRFWHMISRLQQAK</sequence>
<dbReference type="AlphaFoldDB" id="A0A9N9B2M9"/>
<keyword evidence="1" id="KW-1133">Transmembrane helix</keyword>
<comment type="caution">
    <text evidence="2">The sequence shown here is derived from an EMBL/GenBank/DDBJ whole genome shotgun (WGS) entry which is preliminary data.</text>
</comment>
<feature type="non-terminal residue" evidence="2">
    <location>
        <position position="193"/>
    </location>
</feature>
<protein>
    <submittedName>
        <fullName evidence="2">6861_t:CDS:1</fullName>
    </submittedName>
</protein>
<proteinExistence type="predicted"/>
<gene>
    <name evidence="2" type="ORF">CPELLU_LOCUS4718</name>
</gene>
<name>A0A9N9B2M9_9GLOM</name>
<keyword evidence="3" id="KW-1185">Reference proteome</keyword>
<dbReference type="OrthoDB" id="2334596at2759"/>